<organism evidence="4 5">
    <name type="scientific">Lacticaseibacillus baoqingensis</name>
    <dbReference type="NCBI Taxonomy" id="2486013"/>
    <lineage>
        <taxon>Bacteria</taxon>
        <taxon>Bacillati</taxon>
        <taxon>Bacillota</taxon>
        <taxon>Bacilli</taxon>
        <taxon>Lactobacillales</taxon>
        <taxon>Lactobacillaceae</taxon>
        <taxon>Lacticaseibacillus</taxon>
    </lineage>
</organism>
<dbReference type="Gene3D" id="3.90.850.10">
    <property type="entry name" value="Fumarylacetoacetase-like, C-terminal domain"/>
    <property type="match status" value="1"/>
</dbReference>
<dbReference type="GO" id="GO:0016787">
    <property type="term" value="F:hydrolase activity"/>
    <property type="evidence" value="ECO:0007669"/>
    <property type="project" value="UniProtKB-KW"/>
</dbReference>
<dbReference type="PANTHER" id="PTHR42796">
    <property type="entry name" value="FUMARYLACETOACETATE HYDROLASE DOMAIN-CONTAINING PROTEIN 2A-RELATED"/>
    <property type="match status" value="1"/>
</dbReference>
<dbReference type="InterPro" id="IPR051121">
    <property type="entry name" value="FAH"/>
</dbReference>
<evidence type="ECO:0000256" key="1">
    <source>
        <dbReference type="ARBA" id="ARBA00010211"/>
    </source>
</evidence>
<accession>A0ABW4E801</accession>
<name>A0ABW4E801_9LACO</name>
<protein>
    <submittedName>
        <fullName evidence="4">Fumarylacetoacetate hydrolase family protein</fullName>
    </submittedName>
</protein>
<keyword evidence="4" id="KW-0378">Hydrolase</keyword>
<keyword evidence="2" id="KW-0479">Metal-binding</keyword>
<dbReference type="SUPFAM" id="SSF56529">
    <property type="entry name" value="FAH"/>
    <property type="match status" value="1"/>
</dbReference>
<evidence type="ECO:0000313" key="5">
    <source>
        <dbReference type="Proteomes" id="UP001597252"/>
    </source>
</evidence>
<evidence type="ECO:0000259" key="3">
    <source>
        <dbReference type="Pfam" id="PF01557"/>
    </source>
</evidence>
<comment type="similarity">
    <text evidence="1">Belongs to the FAH family.</text>
</comment>
<feature type="domain" description="Fumarylacetoacetase-like C-terminal" evidence="3">
    <location>
        <begin position="62"/>
        <end position="264"/>
    </location>
</feature>
<evidence type="ECO:0000256" key="2">
    <source>
        <dbReference type="ARBA" id="ARBA00022723"/>
    </source>
</evidence>
<comment type="caution">
    <text evidence="4">The sequence shown here is derived from an EMBL/GenBank/DDBJ whole genome shotgun (WGS) entry which is preliminary data.</text>
</comment>
<evidence type="ECO:0000313" key="4">
    <source>
        <dbReference type="EMBL" id="MFD1484856.1"/>
    </source>
</evidence>
<dbReference type="PANTHER" id="PTHR42796:SF4">
    <property type="entry name" value="FUMARYLACETOACETATE HYDROLASE DOMAIN-CONTAINING PROTEIN 2A"/>
    <property type="match status" value="1"/>
</dbReference>
<proteinExistence type="inferred from homology"/>
<dbReference type="EMBL" id="JBHTON010000016">
    <property type="protein sequence ID" value="MFD1484856.1"/>
    <property type="molecule type" value="Genomic_DNA"/>
</dbReference>
<sequence>MKIARLHHQPLVLTGDHTGQAITNFEDVLAAQQAGRDAWQLGVEQAFKDSELQAPITHPGQLFAIGMNFAAHSQELHFAIPKTPSIFTKFASAITGPVANVQMHGPRTDWETELVVLIGTGGRNIAVADAPAHIAGYMVGEDLSDRDVQMANDPAQFSLGKSFENFAPIGPWLTTPDEIADLKALTITTKVNDVVMQHAPLAQMIFDPAALIHYLSQIVALQPGDLLFMGTPVGTGVGHDPAIFLKPGDRLTGEVDGLGKLSLTFSE</sequence>
<dbReference type="RefSeq" id="WP_125753009.1">
    <property type="nucleotide sequence ID" value="NZ_JBHTON010000016.1"/>
</dbReference>
<dbReference type="Pfam" id="PF01557">
    <property type="entry name" value="FAA_hydrolase"/>
    <property type="match status" value="1"/>
</dbReference>
<dbReference type="InterPro" id="IPR036663">
    <property type="entry name" value="Fumarylacetoacetase_C_sf"/>
</dbReference>
<keyword evidence="5" id="KW-1185">Reference proteome</keyword>
<dbReference type="Proteomes" id="UP001597252">
    <property type="component" value="Unassembled WGS sequence"/>
</dbReference>
<dbReference type="InterPro" id="IPR011234">
    <property type="entry name" value="Fumarylacetoacetase-like_C"/>
</dbReference>
<reference evidence="5" key="1">
    <citation type="journal article" date="2019" name="Int. J. Syst. Evol. Microbiol.">
        <title>The Global Catalogue of Microorganisms (GCM) 10K type strain sequencing project: providing services to taxonomists for standard genome sequencing and annotation.</title>
        <authorList>
            <consortium name="The Broad Institute Genomics Platform"/>
            <consortium name="The Broad Institute Genome Sequencing Center for Infectious Disease"/>
            <person name="Wu L."/>
            <person name="Ma J."/>
        </authorList>
    </citation>
    <scope>NUCLEOTIDE SEQUENCE [LARGE SCALE GENOMIC DNA]</scope>
    <source>
        <strain evidence="5">CCM 8903</strain>
    </source>
</reference>
<gene>
    <name evidence="4" type="ORF">ACFQ5J_06400</name>
</gene>